<dbReference type="Gene3D" id="3.30.70.1430">
    <property type="entry name" value="Multidrug efflux transporter AcrB pore domain"/>
    <property type="match status" value="2"/>
</dbReference>
<feature type="transmembrane region" description="Helical" evidence="1">
    <location>
        <begin position="1005"/>
        <end position="1029"/>
    </location>
</feature>
<reference evidence="2 3" key="1">
    <citation type="submission" date="2019-11" db="EMBL/GenBank/DDBJ databases">
        <title>Whole-genome sequence of a the green, strictly anaerobic photosynthetic bacterium Heliobacillus mobilis DSM 6151.</title>
        <authorList>
            <person name="Kyndt J.A."/>
            <person name="Meyer T.E."/>
        </authorList>
    </citation>
    <scope>NUCLEOTIDE SEQUENCE [LARGE SCALE GENOMIC DNA]</scope>
    <source>
        <strain evidence="2 3">DSM 6151</strain>
    </source>
</reference>
<dbReference type="Pfam" id="PF00873">
    <property type="entry name" value="ACR_tran"/>
    <property type="match status" value="1"/>
</dbReference>
<dbReference type="Gene3D" id="3.30.70.1320">
    <property type="entry name" value="Multidrug efflux transporter AcrB pore domain like"/>
    <property type="match status" value="1"/>
</dbReference>
<feature type="transmembrane region" description="Helical" evidence="1">
    <location>
        <begin position="461"/>
        <end position="484"/>
    </location>
</feature>
<keyword evidence="1" id="KW-0812">Transmembrane</keyword>
<feature type="transmembrane region" description="Helical" evidence="1">
    <location>
        <begin position="900"/>
        <end position="920"/>
    </location>
</feature>
<dbReference type="Gene3D" id="3.30.70.1440">
    <property type="entry name" value="Multidrug efflux transporter AcrB pore domain"/>
    <property type="match status" value="1"/>
</dbReference>
<dbReference type="InterPro" id="IPR027463">
    <property type="entry name" value="AcrB_DN_DC_subdom"/>
</dbReference>
<feature type="transmembrane region" description="Helical" evidence="1">
    <location>
        <begin position="12"/>
        <end position="29"/>
    </location>
</feature>
<dbReference type="GO" id="GO:0005886">
    <property type="term" value="C:plasma membrane"/>
    <property type="evidence" value="ECO:0007669"/>
    <property type="project" value="TreeGrafter"/>
</dbReference>
<dbReference type="PANTHER" id="PTHR32063:SF0">
    <property type="entry name" value="SWARMING MOTILITY PROTEIN SWRC"/>
    <property type="match status" value="1"/>
</dbReference>
<dbReference type="SUPFAM" id="SSF82714">
    <property type="entry name" value="Multidrug efflux transporter AcrB TolC docking domain, DN and DC subdomains"/>
    <property type="match status" value="2"/>
</dbReference>
<dbReference type="RefSeq" id="WP_155475779.1">
    <property type="nucleotide sequence ID" value="NZ_WNKU01000005.1"/>
</dbReference>
<accession>A0A6I3SIF1</accession>
<sequence>MRLTELALKRPAMMTMVVLFFVVIGLYSYRSIGVELYPALNTPFVTVSVSYDGAGAEEMETQVIKPLEDGLSSLPHLKKITSVANEGRGNVLLEFELTANADQAAIDVQKKVDSVKGRLPDDVSDPVVIKRDMNATPVASTSFSAPRPLYETFDIAKDVIKERLQKVNGVSDVTITGGQEREITINIDKTKLQMYGLSINQVIRRLEQENLNEPSGRLDRPDREYMVRVLGEFRSVEEIKNLEIPTANGSSIPLRHIADVKDGYKEIREYARLNGEPALAIMVFKQSDASLVDVGDRLKKELENIKAELPEGSQLVIARDFSNYIRLSVGGTRSSIIEGILSTSFALLFFLRDWRSMVSVLIAIPTSLISTLAGMYFAGFTFNVMSLMGMAMCIGILVDDSIVVLENIYRHLAMGKSPKRAALDGRSEIGLAAIAITASDIVVFAPIAFMGGMVGQFFRQFGLTVVFATLMSLFVSFTLTPLLASRLLKPMGEGEQLHPLAGVSWYKGVRKALQRFFIPIDHFACKFRDTYLRVLDWSFGHRKTVLTAALVVFLLAVAMIPLKLIGMEFSPQSDQGDLQVNVELPIGTPIQKTDQALKEVEAYIQTIPEVRYFQTAIGSSGGIGMSSTGSNIGRVGVSLVNKKDRDRSIWEVSEQIRDWSKTFPYGRVTVAESDSMHSSSGGPVAIEISSSDHQALLEASEKIKDIVAQAPGSRDVDTNWRVGQPEVKVQIDRLKAAYYGISVKEVSETLRASLNGSVATEYRQGDKEVDVTVKMTGLNKSDLDALRSVNLATSDGKVIQLQQVAKISIGSGPTEIRRSDRQRTITINAGLQGRVLDDFLKDVDTEIKQKGLPRGVSYKFTGSAQNMQESFTELVAALLLSIVLVYMVLVMLYESYMTPFIRMLSLPLGIAGALFALAIARNSLNIFSFIGIIMMDGLVAKNGTLLIDYTHTLLEQGRTLREALVEAGRTRLRPIIMTTITMIFGMMPSALALTEGSESRSSMAWVLIGGLITSTFFTLIIIPVVYTIMDEWKGKLGMRWQRAKSKWTGPAAENNEAL</sequence>
<dbReference type="SUPFAM" id="SSF82693">
    <property type="entry name" value="Multidrug efflux transporter AcrB pore domain, PN1, PN2, PC1 and PC2 subdomains"/>
    <property type="match status" value="3"/>
</dbReference>
<gene>
    <name evidence="2" type="ORF">GJ688_06785</name>
</gene>
<evidence type="ECO:0000313" key="2">
    <source>
        <dbReference type="EMBL" id="MTV48683.1"/>
    </source>
</evidence>
<proteinExistence type="predicted"/>
<feature type="transmembrane region" description="Helical" evidence="1">
    <location>
        <begin position="334"/>
        <end position="351"/>
    </location>
</feature>
<feature type="transmembrane region" description="Helical" evidence="1">
    <location>
        <begin position="972"/>
        <end position="993"/>
    </location>
</feature>
<dbReference type="Gene3D" id="1.20.1640.10">
    <property type="entry name" value="Multidrug efflux transporter AcrB transmembrane domain"/>
    <property type="match status" value="2"/>
</dbReference>
<evidence type="ECO:0000256" key="1">
    <source>
        <dbReference type="SAM" id="Phobius"/>
    </source>
</evidence>
<keyword evidence="1" id="KW-1133">Transmembrane helix</keyword>
<dbReference type="Gene3D" id="3.30.2090.10">
    <property type="entry name" value="Multidrug efflux transporter AcrB TolC docking domain, DN and DC subdomains"/>
    <property type="match status" value="2"/>
</dbReference>
<feature type="transmembrane region" description="Helical" evidence="1">
    <location>
        <begin position="545"/>
        <end position="565"/>
    </location>
</feature>
<dbReference type="PRINTS" id="PR00702">
    <property type="entry name" value="ACRIFLAVINRP"/>
</dbReference>
<dbReference type="AlphaFoldDB" id="A0A6I3SIF1"/>
<comment type="caution">
    <text evidence="2">The sequence shown here is derived from an EMBL/GenBank/DDBJ whole genome shotgun (WGS) entry which is preliminary data.</text>
</comment>
<keyword evidence="3" id="KW-1185">Reference proteome</keyword>
<name>A0A6I3SIF1_HELMO</name>
<dbReference type="OrthoDB" id="9757876at2"/>
<keyword evidence="1" id="KW-0472">Membrane</keyword>
<feature type="transmembrane region" description="Helical" evidence="1">
    <location>
        <begin position="358"/>
        <end position="378"/>
    </location>
</feature>
<dbReference type="PANTHER" id="PTHR32063">
    <property type="match status" value="1"/>
</dbReference>
<protein>
    <submittedName>
        <fullName evidence="2">MMPL family transporter</fullName>
    </submittedName>
</protein>
<dbReference type="GO" id="GO:0042910">
    <property type="term" value="F:xenobiotic transmembrane transporter activity"/>
    <property type="evidence" value="ECO:0007669"/>
    <property type="project" value="TreeGrafter"/>
</dbReference>
<feature type="transmembrane region" description="Helical" evidence="1">
    <location>
        <begin position="429"/>
        <end position="449"/>
    </location>
</feature>
<dbReference type="SUPFAM" id="SSF82866">
    <property type="entry name" value="Multidrug efflux transporter AcrB transmembrane domain"/>
    <property type="match status" value="2"/>
</dbReference>
<feature type="transmembrane region" description="Helical" evidence="1">
    <location>
        <begin position="874"/>
        <end position="893"/>
    </location>
</feature>
<organism evidence="2 3">
    <name type="scientific">Heliobacterium mobile</name>
    <name type="common">Heliobacillus mobilis</name>
    <dbReference type="NCBI Taxonomy" id="28064"/>
    <lineage>
        <taxon>Bacteria</taxon>
        <taxon>Bacillati</taxon>
        <taxon>Bacillota</taxon>
        <taxon>Clostridia</taxon>
        <taxon>Eubacteriales</taxon>
        <taxon>Heliobacteriaceae</taxon>
        <taxon>Heliobacterium</taxon>
    </lineage>
</organism>
<dbReference type="Proteomes" id="UP000430670">
    <property type="component" value="Unassembled WGS sequence"/>
</dbReference>
<dbReference type="EMBL" id="WNKU01000005">
    <property type="protein sequence ID" value="MTV48683.1"/>
    <property type="molecule type" value="Genomic_DNA"/>
</dbReference>
<dbReference type="InterPro" id="IPR001036">
    <property type="entry name" value="Acrflvin-R"/>
</dbReference>
<evidence type="ECO:0000313" key="3">
    <source>
        <dbReference type="Proteomes" id="UP000430670"/>
    </source>
</evidence>